<organism evidence="2 3">
    <name type="scientific">Zingiber officinale</name>
    <name type="common">Ginger</name>
    <name type="synonym">Amomum zingiber</name>
    <dbReference type="NCBI Taxonomy" id="94328"/>
    <lineage>
        <taxon>Eukaryota</taxon>
        <taxon>Viridiplantae</taxon>
        <taxon>Streptophyta</taxon>
        <taxon>Embryophyta</taxon>
        <taxon>Tracheophyta</taxon>
        <taxon>Spermatophyta</taxon>
        <taxon>Magnoliopsida</taxon>
        <taxon>Liliopsida</taxon>
        <taxon>Zingiberales</taxon>
        <taxon>Zingiberaceae</taxon>
        <taxon>Zingiber</taxon>
    </lineage>
</organism>
<feature type="region of interest" description="Disordered" evidence="1">
    <location>
        <begin position="1"/>
        <end position="47"/>
    </location>
</feature>
<evidence type="ECO:0000256" key="1">
    <source>
        <dbReference type="SAM" id="MobiDB-lite"/>
    </source>
</evidence>
<sequence>MVTQIRPEKKNMTLDDKVKSELDPQPGKKERRLGRNPMTTDDVPIDSPNGRISCKLIAVDARLPKTKPVEEQLKLFKPPNSCKNVSILRLDWEQFLVSSFSDSGVTTSVLIKLFSKRYLI</sequence>
<gene>
    <name evidence="2" type="ORF">ZIOFF_024134</name>
</gene>
<accession>A0A8J5LFX8</accession>
<feature type="compositionally biased region" description="Basic and acidic residues" evidence="1">
    <location>
        <begin position="1"/>
        <end position="28"/>
    </location>
</feature>
<dbReference type="Proteomes" id="UP000734854">
    <property type="component" value="Unassembled WGS sequence"/>
</dbReference>
<dbReference type="EMBL" id="JACMSC010000007">
    <property type="protein sequence ID" value="KAG6513797.1"/>
    <property type="molecule type" value="Genomic_DNA"/>
</dbReference>
<evidence type="ECO:0000313" key="3">
    <source>
        <dbReference type="Proteomes" id="UP000734854"/>
    </source>
</evidence>
<evidence type="ECO:0000313" key="2">
    <source>
        <dbReference type="EMBL" id="KAG6513797.1"/>
    </source>
</evidence>
<name>A0A8J5LFX8_ZINOF</name>
<reference evidence="2 3" key="1">
    <citation type="submission" date="2020-08" db="EMBL/GenBank/DDBJ databases">
        <title>Plant Genome Project.</title>
        <authorList>
            <person name="Zhang R.-G."/>
        </authorList>
    </citation>
    <scope>NUCLEOTIDE SEQUENCE [LARGE SCALE GENOMIC DNA]</scope>
    <source>
        <tissue evidence="2">Rhizome</tissue>
    </source>
</reference>
<comment type="caution">
    <text evidence="2">The sequence shown here is derived from an EMBL/GenBank/DDBJ whole genome shotgun (WGS) entry which is preliminary data.</text>
</comment>
<keyword evidence="3" id="KW-1185">Reference proteome</keyword>
<protein>
    <submittedName>
        <fullName evidence="2">Uncharacterized protein</fullName>
    </submittedName>
</protein>
<dbReference type="AlphaFoldDB" id="A0A8J5LFX8"/>
<proteinExistence type="predicted"/>